<evidence type="ECO:0000256" key="10">
    <source>
        <dbReference type="ARBA" id="ARBA00023136"/>
    </source>
</evidence>
<feature type="disulfide bond" evidence="14">
    <location>
        <begin position="21"/>
        <end position="28"/>
    </location>
</feature>
<dbReference type="GO" id="GO:0098552">
    <property type="term" value="C:side of membrane"/>
    <property type="evidence" value="ECO:0007669"/>
    <property type="project" value="UniProtKB-KW"/>
</dbReference>
<evidence type="ECO:0000256" key="4">
    <source>
        <dbReference type="ARBA" id="ARBA00010031"/>
    </source>
</evidence>
<keyword evidence="12" id="KW-0449">Lipoprotein</keyword>
<evidence type="ECO:0000256" key="2">
    <source>
        <dbReference type="ARBA" id="ARBA00004589"/>
    </source>
</evidence>
<proteinExistence type="inferred from homology"/>
<keyword evidence="11 14" id="KW-1015">Disulfide bond</keyword>
<feature type="transmembrane region" description="Helical" evidence="16">
    <location>
        <begin position="154"/>
        <end position="173"/>
    </location>
</feature>
<comment type="similarity">
    <text evidence="4">Belongs to the RBT5 family.</text>
</comment>
<evidence type="ECO:0000256" key="9">
    <source>
        <dbReference type="ARBA" id="ARBA00022989"/>
    </source>
</evidence>
<keyword evidence="6" id="KW-0336">GPI-anchor</keyword>
<comment type="subcellular location">
    <subcellularLocation>
        <location evidence="2">Membrane</location>
        <topology evidence="2">Lipid-anchor</topology>
        <topology evidence="2">GPI-anchor</topology>
    </subcellularLocation>
    <subcellularLocation>
        <location evidence="1">Membrane</location>
        <topology evidence="1">Multi-pass membrane protein</topology>
    </subcellularLocation>
    <subcellularLocation>
        <location evidence="3">Secreted</location>
    </subcellularLocation>
</comment>
<keyword evidence="6" id="KW-0325">Glycoprotein</keyword>
<dbReference type="InterPro" id="IPR049326">
    <property type="entry name" value="Rhodopsin_dom_fungi"/>
</dbReference>
<name>A0A1W2TCT1_ROSNE</name>
<keyword evidence="9 16" id="KW-1133">Transmembrane helix</keyword>
<dbReference type="PANTHER" id="PTHR33048">
    <property type="entry name" value="PTH11-LIKE INTEGRAL MEMBRANE PROTEIN (AFU_ORTHOLOGUE AFUA_5G11245)"/>
    <property type="match status" value="1"/>
</dbReference>
<sequence length="418" mass="46300">MESLPSCAVSCLGAAIANSTCGALDTACQCSNEAFGAQVSTCIFATCTIRQALAAKKLTSLQCGIQPVVNHSFLVPISVLFGLAGLAVLLRLISRFRGATKFWWDDLCNFLALLTGGVLLGTVIKATRLGFGTDIWAVDPDNITTFFKIALSDFQIYGICRILIRSSIILFYIRVFSLTQASKTLWVTFAANLIIWITWFFISIFQCSPVSYFWTQWDGEHQGWCISANAVSWSGGGVDLAQDLVILALPFPYLRHLKLSLWNKIATLIMFSVGSLTIAFSIVRLTTIPHFTVSVNSTLDAVPIFLWSALELYVGIICACLPSLYRFVLPVLHWFGGFVHPTRSREPLKATEDPGVEMRNEAKRDRKKFRPYWDITLASTVATSRSEDNADEHSSSRVPDVEMALQRAHPDDGHLPRV</sequence>
<comment type="similarity">
    <text evidence="13">Belongs to the SAT4 family.</text>
</comment>
<feature type="domain" description="CFEM" evidence="17">
    <location>
        <begin position="1"/>
        <end position="90"/>
    </location>
</feature>
<feature type="disulfide bond" evidence="14">
    <location>
        <begin position="7"/>
        <end position="47"/>
    </location>
</feature>
<evidence type="ECO:0000256" key="13">
    <source>
        <dbReference type="ARBA" id="ARBA00038359"/>
    </source>
</evidence>
<evidence type="ECO:0000256" key="14">
    <source>
        <dbReference type="PROSITE-ProRule" id="PRU01356"/>
    </source>
</evidence>
<feature type="transmembrane region" description="Helical" evidence="16">
    <location>
        <begin position="73"/>
        <end position="94"/>
    </location>
</feature>
<feature type="transmembrane region" description="Helical" evidence="16">
    <location>
        <begin position="106"/>
        <end position="124"/>
    </location>
</feature>
<evidence type="ECO:0000256" key="11">
    <source>
        <dbReference type="ARBA" id="ARBA00023157"/>
    </source>
</evidence>
<dbReference type="InterPro" id="IPR052337">
    <property type="entry name" value="SAT4-like"/>
</dbReference>
<evidence type="ECO:0000313" key="19">
    <source>
        <dbReference type="Proteomes" id="UP000054516"/>
    </source>
</evidence>
<dbReference type="Pfam" id="PF20684">
    <property type="entry name" value="Fung_rhodopsin"/>
    <property type="match status" value="1"/>
</dbReference>
<keyword evidence="14" id="KW-0408">Iron</keyword>
<evidence type="ECO:0000256" key="16">
    <source>
        <dbReference type="SAM" id="Phobius"/>
    </source>
</evidence>
<evidence type="ECO:0000256" key="1">
    <source>
        <dbReference type="ARBA" id="ARBA00004141"/>
    </source>
</evidence>
<evidence type="ECO:0000256" key="6">
    <source>
        <dbReference type="ARBA" id="ARBA00022622"/>
    </source>
</evidence>
<feature type="disulfide bond" evidence="14">
    <location>
        <begin position="11"/>
        <end position="42"/>
    </location>
</feature>
<evidence type="ECO:0000256" key="7">
    <source>
        <dbReference type="ARBA" id="ARBA00022692"/>
    </source>
</evidence>
<keyword evidence="14" id="KW-0479">Metal-binding</keyword>
<dbReference type="Pfam" id="PF05730">
    <property type="entry name" value="CFEM"/>
    <property type="match status" value="1"/>
</dbReference>
<dbReference type="EMBL" id="DF977459">
    <property type="protein sequence ID" value="GAP85767.1"/>
    <property type="molecule type" value="Genomic_DNA"/>
</dbReference>
<dbReference type="AlphaFoldDB" id="A0A1W2TCT1"/>
<evidence type="ECO:0000256" key="5">
    <source>
        <dbReference type="ARBA" id="ARBA00022525"/>
    </source>
</evidence>
<feature type="compositionally biased region" description="Basic and acidic residues" evidence="15">
    <location>
        <begin position="385"/>
        <end position="395"/>
    </location>
</feature>
<evidence type="ECO:0000259" key="17">
    <source>
        <dbReference type="PROSITE" id="PS52012"/>
    </source>
</evidence>
<keyword evidence="14" id="KW-0349">Heme</keyword>
<accession>A0A1W2TCT1</accession>
<keyword evidence="10 16" id="KW-0472">Membrane</keyword>
<protein>
    <submittedName>
        <fullName evidence="18">Putative CFEM domain-containing protein</fullName>
    </submittedName>
</protein>
<dbReference type="OrthoDB" id="2496787at2759"/>
<keyword evidence="19" id="KW-1185">Reference proteome</keyword>
<gene>
    <name evidence="18" type="ORF">SAMD00023353_1400550</name>
</gene>
<dbReference type="GO" id="GO:0046872">
    <property type="term" value="F:metal ion binding"/>
    <property type="evidence" value="ECO:0007669"/>
    <property type="project" value="UniProtKB-UniRule"/>
</dbReference>
<evidence type="ECO:0000256" key="12">
    <source>
        <dbReference type="ARBA" id="ARBA00023288"/>
    </source>
</evidence>
<dbReference type="PROSITE" id="PS52012">
    <property type="entry name" value="CFEM"/>
    <property type="match status" value="1"/>
</dbReference>
<feature type="transmembrane region" description="Helical" evidence="16">
    <location>
        <begin position="185"/>
        <end position="206"/>
    </location>
</feature>
<keyword evidence="5" id="KW-0964">Secreted</keyword>
<feature type="region of interest" description="Disordered" evidence="15">
    <location>
        <begin position="383"/>
        <end position="418"/>
    </location>
</feature>
<evidence type="ECO:0000256" key="15">
    <source>
        <dbReference type="SAM" id="MobiDB-lite"/>
    </source>
</evidence>
<feature type="disulfide bond" evidence="14">
    <location>
        <begin position="30"/>
        <end position="63"/>
    </location>
</feature>
<feature type="transmembrane region" description="Helical" evidence="16">
    <location>
        <begin position="261"/>
        <end position="284"/>
    </location>
</feature>
<dbReference type="InterPro" id="IPR008427">
    <property type="entry name" value="Extracellular_membr_CFEM_dom"/>
</dbReference>
<evidence type="ECO:0000256" key="8">
    <source>
        <dbReference type="ARBA" id="ARBA00022729"/>
    </source>
</evidence>
<evidence type="ECO:0000313" key="18">
    <source>
        <dbReference type="EMBL" id="GAP85767.1"/>
    </source>
</evidence>
<reference evidence="18" key="1">
    <citation type="submission" date="2016-03" db="EMBL/GenBank/DDBJ databases">
        <title>Draft genome sequence of Rosellinia necatrix.</title>
        <authorList>
            <person name="Kanematsu S."/>
        </authorList>
    </citation>
    <scope>NUCLEOTIDE SEQUENCE [LARGE SCALE GENOMIC DNA]</scope>
    <source>
        <strain evidence="18">W97</strain>
    </source>
</reference>
<keyword evidence="7 16" id="KW-0812">Transmembrane</keyword>
<evidence type="ECO:0000256" key="3">
    <source>
        <dbReference type="ARBA" id="ARBA00004613"/>
    </source>
</evidence>
<organism evidence="18">
    <name type="scientific">Rosellinia necatrix</name>
    <name type="common">White root-rot fungus</name>
    <dbReference type="NCBI Taxonomy" id="77044"/>
    <lineage>
        <taxon>Eukaryota</taxon>
        <taxon>Fungi</taxon>
        <taxon>Dikarya</taxon>
        <taxon>Ascomycota</taxon>
        <taxon>Pezizomycotina</taxon>
        <taxon>Sordariomycetes</taxon>
        <taxon>Xylariomycetidae</taxon>
        <taxon>Xylariales</taxon>
        <taxon>Xylariaceae</taxon>
        <taxon>Rosellinia</taxon>
    </lineage>
</organism>
<dbReference type="Proteomes" id="UP000054516">
    <property type="component" value="Unassembled WGS sequence"/>
</dbReference>
<dbReference type="PANTHER" id="PTHR33048:SF143">
    <property type="entry name" value="EXTRACELLULAR MEMBRANE PROTEIN CFEM DOMAIN-CONTAINING PROTEIN-RELATED"/>
    <property type="match status" value="1"/>
</dbReference>
<dbReference type="GO" id="GO:0005576">
    <property type="term" value="C:extracellular region"/>
    <property type="evidence" value="ECO:0007669"/>
    <property type="project" value="UniProtKB-SubCell"/>
</dbReference>
<keyword evidence="8" id="KW-0732">Signal</keyword>
<feature type="compositionally biased region" description="Basic and acidic residues" evidence="15">
    <location>
        <begin position="408"/>
        <end position="418"/>
    </location>
</feature>
<dbReference type="SMART" id="SM00747">
    <property type="entry name" value="CFEM"/>
    <property type="match status" value="1"/>
</dbReference>
<feature type="transmembrane region" description="Helical" evidence="16">
    <location>
        <begin position="304"/>
        <end position="325"/>
    </location>
</feature>
<feature type="binding site" description="axial binding residue" evidence="14">
    <location>
        <position position="25"/>
    </location>
    <ligand>
        <name>heme</name>
        <dbReference type="ChEBI" id="CHEBI:30413"/>
    </ligand>
    <ligandPart>
        <name>Fe</name>
        <dbReference type="ChEBI" id="CHEBI:18248"/>
    </ligandPart>
</feature>
<dbReference type="OMA" id="GWCISAN"/>